<keyword evidence="4" id="KW-0520">NAD</keyword>
<dbReference type="PANTHER" id="PTHR35330">
    <property type="entry name" value="SIROHEME BIOSYNTHESIS PROTEIN MET8"/>
    <property type="match status" value="1"/>
</dbReference>
<dbReference type="Proteomes" id="UP000053352">
    <property type="component" value="Unassembled WGS sequence"/>
</dbReference>
<evidence type="ECO:0000256" key="1">
    <source>
        <dbReference type="ARBA" id="ARBA00005010"/>
    </source>
</evidence>
<dbReference type="SUPFAM" id="SSF75615">
    <property type="entry name" value="Siroheme synthase middle domains-like"/>
    <property type="match status" value="1"/>
</dbReference>
<evidence type="ECO:0000256" key="5">
    <source>
        <dbReference type="ARBA" id="ARBA00023244"/>
    </source>
</evidence>
<dbReference type="EC" id="1.3.1.76" evidence="2"/>
<keyword evidence="7" id="KW-1185">Reference proteome</keyword>
<dbReference type="OrthoDB" id="10510at2157"/>
<dbReference type="STRING" id="2309.CF15_01135"/>
<dbReference type="RefSeq" id="WP_058370158.1">
    <property type="nucleotide sequence ID" value="NZ_LNTB01000001.1"/>
</dbReference>
<dbReference type="UniPathway" id="UPA00262">
    <property type="reaction ID" value="UER00222"/>
</dbReference>
<evidence type="ECO:0000256" key="4">
    <source>
        <dbReference type="ARBA" id="ARBA00023027"/>
    </source>
</evidence>
<dbReference type="EMBL" id="LNTB01000001">
    <property type="protein sequence ID" value="KSW11484.1"/>
    <property type="molecule type" value="Genomic_DNA"/>
</dbReference>
<evidence type="ECO:0000313" key="6">
    <source>
        <dbReference type="EMBL" id="KSW11484.1"/>
    </source>
</evidence>
<dbReference type="InterPro" id="IPR036291">
    <property type="entry name" value="NAD(P)-bd_dom_sf"/>
</dbReference>
<organism evidence="6 7">
    <name type="scientific">Pyrodictium occultum</name>
    <dbReference type="NCBI Taxonomy" id="2309"/>
    <lineage>
        <taxon>Archaea</taxon>
        <taxon>Thermoproteota</taxon>
        <taxon>Thermoprotei</taxon>
        <taxon>Desulfurococcales</taxon>
        <taxon>Pyrodictiaceae</taxon>
        <taxon>Pyrodictium</taxon>
    </lineage>
</organism>
<gene>
    <name evidence="6" type="ORF">CF15_01135</name>
</gene>
<dbReference type="PANTHER" id="PTHR35330:SF1">
    <property type="entry name" value="SIROHEME BIOSYNTHESIS PROTEIN MET8"/>
    <property type="match status" value="1"/>
</dbReference>
<accession>A0A0V8RTT6</accession>
<proteinExistence type="predicted"/>
<keyword evidence="3" id="KW-0560">Oxidoreductase</keyword>
<comment type="pathway">
    <text evidence="1">Porphyrin-containing compound metabolism; siroheme biosynthesis; sirohydrochlorin from precorrin-2: step 1/1.</text>
</comment>
<dbReference type="GO" id="GO:0004325">
    <property type="term" value="F:ferrochelatase activity"/>
    <property type="evidence" value="ECO:0007669"/>
    <property type="project" value="InterPro"/>
</dbReference>
<evidence type="ECO:0000256" key="2">
    <source>
        <dbReference type="ARBA" id="ARBA00012400"/>
    </source>
</evidence>
<evidence type="ECO:0000313" key="7">
    <source>
        <dbReference type="Proteomes" id="UP000053352"/>
    </source>
</evidence>
<sequence length="249" mass="27981">MRVPLWVEMSGRRVLVVGGGGVGTRRALWFRRAGAIVRVVGLQFSGELEDRARSDPGLELIRMDASDAEGLRGHVEWADIVVVATDNPRVNETVWRLARSLRRWVNDATDAARTEIVVPYTLDLYGGGLRVAVTTEGRTGVAARHARDRIRDCLESDARLQALYEAMWRVKPVLKTLIPRAKDRVPIYYRVEEDPGFRRAVERGDVEAALREASRVIAEEAERLGIRVDADTVYAMLERVEKPIEPLEG</sequence>
<dbReference type="InterPro" id="IPR028161">
    <property type="entry name" value="Met8-like"/>
</dbReference>
<evidence type="ECO:0000256" key="3">
    <source>
        <dbReference type="ARBA" id="ARBA00023002"/>
    </source>
</evidence>
<name>A0A0V8RTT6_PYROC</name>
<protein>
    <recommendedName>
        <fullName evidence="2">precorrin-2 dehydrogenase</fullName>
        <ecNumber evidence="2">1.3.1.76</ecNumber>
    </recommendedName>
</protein>
<reference evidence="6 7" key="1">
    <citation type="submission" date="2015-11" db="EMBL/GenBank/DDBJ databases">
        <title>Genome sequence of Pyrodictium occultum PL-19, a marine hyperthermophilic archaeon isolated from Volcano, Italy.</title>
        <authorList>
            <person name="Utturkar S."/>
            <person name="Huber H."/>
            <person name="Leptihn S."/>
            <person name="Brown S."/>
            <person name="Stetter K.O."/>
            <person name="Podar M."/>
        </authorList>
    </citation>
    <scope>NUCLEOTIDE SEQUENCE [LARGE SCALE GENOMIC DNA]</scope>
    <source>
        <strain evidence="6 7">PL-19</strain>
    </source>
</reference>
<dbReference type="Pfam" id="PF13241">
    <property type="entry name" value="NAD_binding_7"/>
    <property type="match status" value="1"/>
</dbReference>
<dbReference type="SUPFAM" id="SSF51735">
    <property type="entry name" value="NAD(P)-binding Rossmann-fold domains"/>
    <property type="match status" value="1"/>
</dbReference>
<comment type="caution">
    <text evidence="6">The sequence shown here is derived from an EMBL/GenBank/DDBJ whole genome shotgun (WGS) entry which is preliminary data.</text>
</comment>
<dbReference type="AlphaFoldDB" id="A0A0V8RTT6"/>
<dbReference type="Gene3D" id="3.40.50.720">
    <property type="entry name" value="NAD(P)-binding Rossmann-like Domain"/>
    <property type="match status" value="1"/>
</dbReference>
<keyword evidence="5" id="KW-0627">Porphyrin biosynthesis</keyword>
<dbReference type="GO" id="GO:0043115">
    <property type="term" value="F:precorrin-2 dehydrogenase activity"/>
    <property type="evidence" value="ECO:0007669"/>
    <property type="project" value="UniProtKB-EC"/>
</dbReference>
<dbReference type="GO" id="GO:0019354">
    <property type="term" value="P:siroheme biosynthetic process"/>
    <property type="evidence" value="ECO:0007669"/>
    <property type="project" value="UniProtKB-UniPathway"/>
</dbReference>